<evidence type="ECO:0000313" key="2">
    <source>
        <dbReference type="EnsemblPlants" id="OGLUM07G25190.1"/>
    </source>
</evidence>
<sequence>ITTPLPAAAAAAAGGIASPSTGESHLLPTPEPASTPRPRARRRRRSHRGIVIAPLDGQSPPAPSLRGPNLRETEVGGASERRHPSSSPAAARGSDRLLRP</sequence>
<feature type="region of interest" description="Disordered" evidence="1">
    <location>
        <begin position="1"/>
        <end position="100"/>
    </location>
</feature>
<protein>
    <submittedName>
        <fullName evidence="2">Uncharacterized protein</fullName>
    </submittedName>
</protein>
<dbReference type="Gramene" id="OGLUM07G25190.1">
    <property type="protein sequence ID" value="OGLUM07G25190.1"/>
    <property type="gene ID" value="OGLUM07G25190"/>
</dbReference>
<dbReference type="HOGENOM" id="CLU_2326858_0_0_1"/>
<evidence type="ECO:0000256" key="1">
    <source>
        <dbReference type="SAM" id="MobiDB-lite"/>
    </source>
</evidence>
<dbReference type="Proteomes" id="UP000026961">
    <property type="component" value="Chromosome 7"/>
</dbReference>
<feature type="compositionally biased region" description="Basic residues" evidence="1">
    <location>
        <begin position="38"/>
        <end position="48"/>
    </location>
</feature>
<keyword evidence="3" id="KW-1185">Reference proteome</keyword>
<evidence type="ECO:0000313" key="3">
    <source>
        <dbReference type="Proteomes" id="UP000026961"/>
    </source>
</evidence>
<reference evidence="2" key="1">
    <citation type="submission" date="2015-04" db="UniProtKB">
        <authorList>
            <consortium name="EnsemblPlants"/>
        </authorList>
    </citation>
    <scope>IDENTIFICATION</scope>
</reference>
<dbReference type="EnsemblPlants" id="OGLUM07G25190.1">
    <property type="protein sequence ID" value="OGLUM07G25190.1"/>
    <property type="gene ID" value="OGLUM07G25190"/>
</dbReference>
<name>A0A0E0ANU1_9ORYZ</name>
<dbReference type="AlphaFoldDB" id="A0A0E0ANU1"/>
<reference evidence="2" key="2">
    <citation type="submission" date="2018-05" db="EMBL/GenBank/DDBJ databases">
        <title>OgluRS3 (Oryza glumaepatula Reference Sequence Version 3).</title>
        <authorList>
            <person name="Zhang J."/>
            <person name="Kudrna D."/>
            <person name="Lee S."/>
            <person name="Talag J."/>
            <person name="Welchert J."/>
            <person name="Wing R.A."/>
        </authorList>
    </citation>
    <scope>NUCLEOTIDE SEQUENCE [LARGE SCALE GENOMIC DNA]</scope>
</reference>
<feature type="compositionally biased region" description="Basic and acidic residues" evidence="1">
    <location>
        <begin position="69"/>
        <end position="83"/>
    </location>
</feature>
<organism evidence="2">
    <name type="scientific">Oryza glumipatula</name>
    <dbReference type="NCBI Taxonomy" id="40148"/>
    <lineage>
        <taxon>Eukaryota</taxon>
        <taxon>Viridiplantae</taxon>
        <taxon>Streptophyta</taxon>
        <taxon>Embryophyta</taxon>
        <taxon>Tracheophyta</taxon>
        <taxon>Spermatophyta</taxon>
        <taxon>Magnoliopsida</taxon>
        <taxon>Liliopsida</taxon>
        <taxon>Poales</taxon>
        <taxon>Poaceae</taxon>
        <taxon>BOP clade</taxon>
        <taxon>Oryzoideae</taxon>
        <taxon>Oryzeae</taxon>
        <taxon>Oryzinae</taxon>
        <taxon>Oryza</taxon>
    </lineage>
</organism>
<accession>A0A0E0ANU1</accession>
<proteinExistence type="predicted"/>